<evidence type="ECO:0000259" key="3">
    <source>
        <dbReference type="PROSITE" id="PS50144"/>
    </source>
</evidence>
<evidence type="ECO:0000256" key="2">
    <source>
        <dbReference type="SAM" id="Coils"/>
    </source>
</evidence>
<keyword evidence="1 2" id="KW-0175">Coiled coil</keyword>
<sequence>MRVLFDSDGCVMDGECLSEYSCCQFGFNLIPARGLQPEVDMDDQGVGGLVTHSGSLRWNIRGFSRLVEDKYWSETFTVNGCKWRILIYPKGNKVHGHLSLYLEVAEPERLPVGWRIEAKVCLAIINQYVPSLSAIRVTPFHVFLAEEKDWGLKAFKSLDEVTDCSRGLLVNDTITVEAKVDIYKVHLPRVARHFTETSKFDSYFTQLGQFVKLASDPVLNVEQSSRKQSANLTLEGPSKEEVKKAKQSLRECLQGAFKIDIKSKLYAALSTLSRAEENLSSEQKMLIRSVFVDFDNFIGGFITFENDRSKLELHKLRTEQLLSDLKQKNETHAWYKESLENLTGEEEELEMRLEELRSKRTKLISDWGALMSESEEVKSSYVAEQKKIIEVEEQMKKSEEGRARSDTTWARLKDLLS</sequence>
<reference evidence="5" key="1">
    <citation type="journal article" date="2017" name="Plant J.">
        <title>The pomegranate (Punica granatum L.) genome and the genomics of punicalagin biosynthesis.</title>
        <authorList>
            <person name="Qin G."/>
            <person name="Xu C."/>
            <person name="Ming R."/>
            <person name="Tang H."/>
            <person name="Guyot R."/>
            <person name="Kramer E.M."/>
            <person name="Hu Y."/>
            <person name="Yi X."/>
            <person name="Qi Y."/>
            <person name="Xu X."/>
            <person name="Gao Z."/>
            <person name="Pan H."/>
            <person name="Jian J."/>
            <person name="Tian Y."/>
            <person name="Yue Z."/>
            <person name="Xu Y."/>
        </authorList>
    </citation>
    <scope>NUCLEOTIDE SEQUENCE [LARGE SCALE GENOMIC DNA]</scope>
    <source>
        <strain evidence="5">cv. Dabenzi</strain>
    </source>
</reference>
<dbReference type="SUPFAM" id="SSF49599">
    <property type="entry name" value="TRAF domain-like"/>
    <property type="match status" value="1"/>
</dbReference>
<protein>
    <recommendedName>
        <fullName evidence="3">MATH domain-containing protein</fullName>
    </recommendedName>
</protein>
<dbReference type="InterPro" id="IPR002083">
    <property type="entry name" value="MATH/TRAF_dom"/>
</dbReference>
<name>A0A218X213_PUNGR</name>
<dbReference type="PANTHER" id="PTHR46236:SF35">
    <property type="entry name" value="MATH DOMAIN-CONTAINING PROTEIN"/>
    <property type="match status" value="1"/>
</dbReference>
<evidence type="ECO:0000313" key="5">
    <source>
        <dbReference type="Proteomes" id="UP000197138"/>
    </source>
</evidence>
<dbReference type="PROSITE" id="PS50144">
    <property type="entry name" value="MATH"/>
    <property type="match status" value="1"/>
</dbReference>
<organism evidence="4 5">
    <name type="scientific">Punica granatum</name>
    <name type="common">Pomegranate</name>
    <dbReference type="NCBI Taxonomy" id="22663"/>
    <lineage>
        <taxon>Eukaryota</taxon>
        <taxon>Viridiplantae</taxon>
        <taxon>Streptophyta</taxon>
        <taxon>Embryophyta</taxon>
        <taxon>Tracheophyta</taxon>
        <taxon>Spermatophyta</taxon>
        <taxon>Magnoliopsida</taxon>
        <taxon>eudicotyledons</taxon>
        <taxon>Gunneridae</taxon>
        <taxon>Pentapetalae</taxon>
        <taxon>rosids</taxon>
        <taxon>malvids</taxon>
        <taxon>Myrtales</taxon>
        <taxon>Lythraceae</taxon>
        <taxon>Punica</taxon>
    </lineage>
</organism>
<feature type="domain" description="MATH" evidence="3">
    <location>
        <begin position="53"/>
        <end position="180"/>
    </location>
</feature>
<evidence type="ECO:0000256" key="1">
    <source>
        <dbReference type="ARBA" id="ARBA00023054"/>
    </source>
</evidence>
<evidence type="ECO:0000313" key="4">
    <source>
        <dbReference type="EMBL" id="OWM78993.1"/>
    </source>
</evidence>
<dbReference type="AlphaFoldDB" id="A0A218X213"/>
<dbReference type="Gene3D" id="2.60.210.10">
    <property type="entry name" value="Apoptosis, Tumor Necrosis Factor Receptor Associated Protein 2, Chain A"/>
    <property type="match status" value="1"/>
</dbReference>
<dbReference type="Proteomes" id="UP000197138">
    <property type="component" value="Unassembled WGS sequence"/>
</dbReference>
<gene>
    <name evidence="4" type="ORF">CDL15_Pgr003164</name>
</gene>
<feature type="coiled-coil region" evidence="2">
    <location>
        <begin position="339"/>
        <end position="366"/>
    </location>
</feature>
<dbReference type="InterPro" id="IPR050804">
    <property type="entry name" value="MCC"/>
</dbReference>
<dbReference type="EMBL" id="MTKT01002492">
    <property type="protein sequence ID" value="OWM78993.1"/>
    <property type="molecule type" value="Genomic_DNA"/>
</dbReference>
<dbReference type="Pfam" id="PF22486">
    <property type="entry name" value="MATH_2"/>
    <property type="match status" value="1"/>
</dbReference>
<dbReference type="InterPro" id="IPR008974">
    <property type="entry name" value="TRAF-like"/>
</dbReference>
<accession>A0A218X213</accession>
<dbReference type="SMART" id="SM00061">
    <property type="entry name" value="MATH"/>
    <property type="match status" value="1"/>
</dbReference>
<dbReference type="PANTHER" id="PTHR46236">
    <property type="entry name" value="TRAF-LIKE SUPERFAMILY PROTEIN"/>
    <property type="match status" value="1"/>
</dbReference>
<comment type="caution">
    <text evidence="4">The sequence shown here is derived from an EMBL/GenBank/DDBJ whole genome shotgun (WGS) entry which is preliminary data.</text>
</comment>
<dbReference type="CDD" id="cd00121">
    <property type="entry name" value="MATH"/>
    <property type="match status" value="1"/>
</dbReference>
<proteinExistence type="predicted"/>